<dbReference type="PROSITE" id="PS51233">
    <property type="entry name" value="VWFD"/>
    <property type="match status" value="1"/>
</dbReference>
<sequence length="105" mass="11317">DFVDRKLTVGVRCGECTAVDRGGVAEMGCLKEMSVTAQHTTVTITDTGTVTLNGQRETLPVVTGDLVLRKVSSSFIFIQTFGAQLLWYLDGSYALISLQPGFANK</sequence>
<dbReference type="EMBL" id="JAHRIN010059543">
    <property type="protein sequence ID" value="MEQ2212222.1"/>
    <property type="molecule type" value="Genomic_DNA"/>
</dbReference>
<feature type="non-terminal residue" evidence="2">
    <location>
        <position position="105"/>
    </location>
</feature>
<feature type="non-terminal residue" evidence="2">
    <location>
        <position position="1"/>
    </location>
</feature>
<dbReference type="InterPro" id="IPR001846">
    <property type="entry name" value="VWF_type-D"/>
</dbReference>
<organism evidence="2 3">
    <name type="scientific">Xenoophorus captivus</name>
    <dbReference type="NCBI Taxonomy" id="1517983"/>
    <lineage>
        <taxon>Eukaryota</taxon>
        <taxon>Metazoa</taxon>
        <taxon>Chordata</taxon>
        <taxon>Craniata</taxon>
        <taxon>Vertebrata</taxon>
        <taxon>Euteleostomi</taxon>
        <taxon>Actinopterygii</taxon>
        <taxon>Neopterygii</taxon>
        <taxon>Teleostei</taxon>
        <taxon>Neoteleostei</taxon>
        <taxon>Acanthomorphata</taxon>
        <taxon>Ovalentaria</taxon>
        <taxon>Atherinomorphae</taxon>
        <taxon>Cyprinodontiformes</taxon>
        <taxon>Goodeidae</taxon>
        <taxon>Xenoophorus</taxon>
    </lineage>
</organism>
<feature type="domain" description="VWFD" evidence="1">
    <location>
        <begin position="1"/>
        <end position="105"/>
    </location>
</feature>
<reference evidence="2 3" key="1">
    <citation type="submission" date="2021-06" db="EMBL/GenBank/DDBJ databases">
        <authorList>
            <person name="Palmer J.M."/>
        </authorList>
    </citation>
    <scope>NUCLEOTIDE SEQUENCE [LARGE SCALE GENOMIC DNA]</scope>
    <source>
        <strain evidence="2 3">XC_2019</strain>
        <tissue evidence="2">Muscle</tissue>
    </source>
</reference>
<evidence type="ECO:0000313" key="2">
    <source>
        <dbReference type="EMBL" id="MEQ2212222.1"/>
    </source>
</evidence>
<gene>
    <name evidence="2" type="ORF">XENOCAPTIV_027670</name>
</gene>
<dbReference type="Proteomes" id="UP001434883">
    <property type="component" value="Unassembled WGS sequence"/>
</dbReference>
<accession>A0ABV0RVB0</accession>
<protein>
    <recommendedName>
        <fullName evidence="1">VWFD domain-containing protein</fullName>
    </recommendedName>
</protein>
<comment type="caution">
    <text evidence="2">The sequence shown here is derived from an EMBL/GenBank/DDBJ whole genome shotgun (WGS) entry which is preliminary data.</text>
</comment>
<keyword evidence="3" id="KW-1185">Reference proteome</keyword>
<dbReference type="Pfam" id="PF00094">
    <property type="entry name" value="VWD"/>
    <property type="match status" value="1"/>
</dbReference>
<name>A0ABV0RVB0_9TELE</name>
<evidence type="ECO:0000313" key="3">
    <source>
        <dbReference type="Proteomes" id="UP001434883"/>
    </source>
</evidence>
<evidence type="ECO:0000259" key="1">
    <source>
        <dbReference type="PROSITE" id="PS51233"/>
    </source>
</evidence>
<proteinExistence type="predicted"/>